<organism evidence="2 3">
    <name type="scientific">Treponema vincentii</name>
    <dbReference type="NCBI Taxonomy" id="69710"/>
    <lineage>
        <taxon>Bacteria</taxon>
        <taxon>Pseudomonadati</taxon>
        <taxon>Spirochaetota</taxon>
        <taxon>Spirochaetia</taxon>
        <taxon>Spirochaetales</taxon>
        <taxon>Treponemataceae</taxon>
        <taxon>Treponema</taxon>
    </lineage>
</organism>
<dbReference type="InterPro" id="IPR013114">
    <property type="entry name" value="FabA_FabZ"/>
</dbReference>
<dbReference type="Pfam" id="PF07977">
    <property type="entry name" value="FabA"/>
    <property type="match status" value="1"/>
</dbReference>
<reference evidence="2 3" key="1">
    <citation type="submission" date="2020-01" db="EMBL/GenBank/DDBJ databases">
        <title>Complete genome sequence of a human oral phylogroup 1 Treponema sp. strain ATCC 700766, originally isolated from periodontitis dental plaque.</title>
        <authorList>
            <person name="Chan Y."/>
            <person name="Huo Y.-B."/>
            <person name="Yu X.-L."/>
            <person name="Zeng H."/>
            <person name="Leung W.-K."/>
            <person name="Watt R.M."/>
        </authorList>
    </citation>
    <scope>NUCLEOTIDE SEQUENCE [LARGE SCALE GENOMIC DNA]</scope>
    <source>
        <strain evidence="2 3">OMZ 804</strain>
    </source>
</reference>
<dbReference type="SUPFAM" id="SSF54637">
    <property type="entry name" value="Thioesterase/thiol ester dehydrase-isomerase"/>
    <property type="match status" value="1"/>
</dbReference>
<gene>
    <name evidence="2" type="ORF">GWP43_07770</name>
</gene>
<dbReference type="PANTHER" id="PTHR30272:SF1">
    <property type="entry name" value="3-HYDROXYACYL-[ACYL-CARRIER-PROTEIN] DEHYDRATASE"/>
    <property type="match status" value="1"/>
</dbReference>
<keyword evidence="1" id="KW-0456">Lyase</keyword>
<sequence length="244" mass="26704">MADKISIGVRYCGGCNNRYDRVAVIRRLETLVPEVEFVTAQPGTPYPAALIVAGCPTDCAKRDDISVPAGRLFKIGGWEDLLPARDFIKEVCAEACAKQEERSLTHEQVLEILPQRPPMLFIDTVSTLVPGKEVKASFSVTPELSLLKGHFPDNPIFPGVCAVEAIAQAADILLLTLDRYAGKTPLFMGIKKANFRKKILLGDTLEIYSTLLEERAELGWVSCHGQIFSDGDLAADAEVTLAMR</sequence>
<evidence type="ECO:0000313" key="3">
    <source>
        <dbReference type="Proteomes" id="UP000464374"/>
    </source>
</evidence>
<evidence type="ECO:0000313" key="2">
    <source>
        <dbReference type="EMBL" id="QHX43363.1"/>
    </source>
</evidence>
<dbReference type="Proteomes" id="UP000464374">
    <property type="component" value="Chromosome"/>
</dbReference>
<dbReference type="CDD" id="cd01288">
    <property type="entry name" value="FabZ"/>
    <property type="match status" value="1"/>
</dbReference>
<dbReference type="RefSeq" id="WP_162663688.1">
    <property type="nucleotide sequence ID" value="NZ_CP048020.1"/>
</dbReference>
<dbReference type="AlphaFoldDB" id="A0A6P1Y2I5"/>
<dbReference type="KEGG" id="trz:GWP43_07770"/>
<dbReference type="EMBL" id="CP048020">
    <property type="protein sequence ID" value="QHX43363.1"/>
    <property type="molecule type" value="Genomic_DNA"/>
</dbReference>
<dbReference type="GO" id="GO:0016829">
    <property type="term" value="F:lyase activity"/>
    <property type="evidence" value="ECO:0007669"/>
    <property type="project" value="UniProtKB-KW"/>
</dbReference>
<evidence type="ECO:0000256" key="1">
    <source>
        <dbReference type="ARBA" id="ARBA00023239"/>
    </source>
</evidence>
<accession>A0A6P1Y2I5</accession>
<dbReference type="InterPro" id="IPR029069">
    <property type="entry name" value="HotDog_dom_sf"/>
</dbReference>
<dbReference type="PANTHER" id="PTHR30272">
    <property type="entry name" value="3-HYDROXYACYL-[ACYL-CARRIER-PROTEIN] DEHYDRATASE"/>
    <property type="match status" value="1"/>
</dbReference>
<protein>
    <submittedName>
        <fullName evidence="2">Beta-hydroxyacyl-ACP dehydratase</fullName>
    </submittedName>
</protein>
<dbReference type="Gene3D" id="3.10.129.10">
    <property type="entry name" value="Hotdog Thioesterase"/>
    <property type="match status" value="1"/>
</dbReference>
<name>A0A6P1Y2I5_9SPIR</name>
<proteinExistence type="predicted"/>